<dbReference type="Proteomes" id="UP000593567">
    <property type="component" value="Unassembled WGS sequence"/>
</dbReference>
<evidence type="ECO:0000256" key="4">
    <source>
        <dbReference type="ARBA" id="ARBA00023015"/>
    </source>
</evidence>
<comment type="caution">
    <text evidence="10">The sequence shown here is derived from an EMBL/GenBank/DDBJ whole genome shotgun (WGS) entry which is preliminary data.</text>
</comment>
<reference evidence="10" key="1">
    <citation type="submission" date="2020-06" db="EMBL/GenBank/DDBJ databases">
        <title>Draft genome of Bugula neritina, a colonial animal packing powerful symbionts and potential medicines.</title>
        <authorList>
            <person name="Rayko M."/>
        </authorList>
    </citation>
    <scope>NUCLEOTIDE SEQUENCE [LARGE SCALE GENOMIC DNA]</scope>
    <source>
        <strain evidence="10">Kwan_BN1</strain>
    </source>
</reference>
<accession>A0A7J7KQ87</accession>
<dbReference type="GO" id="GO:0006357">
    <property type="term" value="P:regulation of transcription by RNA polymerase II"/>
    <property type="evidence" value="ECO:0007669"/>
    <property type="project" value="InterPro"/>
</dbReference>
<sequence length="163" mass="19017">MVKLELLRNLLATEEQCEISSQWPKVMSKMTEKLEELEQHLEMFIEHSRQLGIIASDFQPQGQNVLNNKINSLVQEMQEIDGLRTCVQDIQVPIGVFDYIDQGKNPQLYTKHSMEKALQKNEEVKGKSESLHRFKGLLMLELSKTFDVEMKRYRAARNPDRPQ</sequence>
<dbReference type="GO" id="GO:0016592">
    <property type="term" value="C:mediator complex"/>
    <property type="evidence" value="ECO:0007669"/>
    <property type="project" value="InterPro"/>
</dbReference>
<keyword evidence="4 9" id="KW-0805">Transcription regulation</keyword>
<evidence type="ECO:0000256" key="9">
    <source>
        <dbReference type="RuleBase" id="RU364146"/>
    </source>
</evidence>
<dbReference type="Pfam" id="PF09748">
    <property type="entry name" value="Med10"/>
    <property type="match status" value="1"/>
</dbReference>
<evidence type="ECO:0000256" key="6">
    <source>
        <dbReference type="ARBA" id="ARBA00023163"/>
    </source>
</evidence>
<dbReference type="PANTHER" id="PTHR13345:SF13">
    <property type="entry name" value="MEDIATOR OF RNA POLYMERASE II TRANSCRIPTION SUBUNIT 10"/>
    <property type="match status" value="1"/>
</dbReference>
<comment type="subunit">
    <text evidence="9">Component of the Mediator complex.</text>
</comment>
<evidence type="ECO:0000256" key="1">
    <source>
        <dbReference type="ARBA" id="ARBA00004123"/>
    </source>
</evidence>
<dbReference type="GO" id="GO:0003712">
    <property type="term" value="F:transcription coregulator activity"/>
    <property type="evidence" value="ECO:0007669"/>
    <property type="project" value="InterPro"/>
</dbReference>
<name>A0A7J7KQ87_BUGNE</name>
<dbReference type="EMBL" id="VXIV02000158">
    <property type="protein sequence ID" value="KAF6040332.1"/>
    <property type="molecule type" value="Genomic_DNA"/>
</dbReference>
<comment type="function">
    <text evidence="9">Component of the Mediator complex, a coactivator involved in the regulated transcription of nearly all RNA polymerase II-dependent genes. Mediator functions as a bridge to convey information from gene-specific regulatory proteins to the basal RNA polymerase II transcription machinery. Mediator is recruited to promoters by direct interactions with regulatory proteins and serves as a scaffold for the assembly of a functional preinitiation complex with RNA polymerase II and the general transcription factors.</text>
</comment>
<dbReference type="InterPro" id="IPR019145">
    <property type="entry name" value="Mediator_Med10"/>
</dbReference>
<keyword evidence="6 9" id="KW-0804">Transcription</keyword>
<organism evidence="10 11">
    <name type="scientific">Bugula neritina</name>
    <name type="common">Brown bryozoan</name>
    <name type="synonym">Sertularia neritina</name>
    <dbReference type="NCBI Taxonomy" id="10212"/>
    <lineage>
        <taxon>Eukaryota</taxon>
        <taxon>Metazoa</taxon>
        <taxon>Spiralia</taxon>
        <taxon>Lophotrochozoa</taxon>
        <taxon>Bryozoa</taxon>
        <taxon>Gymnolaemata</taxon>
        <taxon>Cheilostomatida</taxon>
        <taxon>Flustrina</taxon>
        <taxon>Buguloidea</taxon>
        <taxon>Bugulidae</taxon>
        <taxon>Bugula</taxon>
    </lineage>
</organism>
<gene>
    <name evidence="9" type="primary">MED10</name>
    <name evidence="10" type="ORF">EB796_001362</name>
</gene>
<comment type="similarity">
    <text evidence="2 9">Belongs to the Mediator complex subunit 10 family.</text>
</comment>
<evidence type="ECO:0000256" key="2">
    <source>
        <dbReference type="ARBA" id="ARBA00005389"/>
    </source>
</evidence>
<evidence type="ECO:0000313" key="11">
    <source>
        <dbReference type="Proteomes" id="UP000593567"/>
    </source>
</evidence>
<dbReference type="OrthoDB" id="337270at2759"/>
<protein>
    <recommendedName>
        <fullName evidence="3 9">Mediator of RNA polymerase II transcription subunit 10</fullName>
    </recommendedName>
    <alternativeName>
        <fullName evidence="8 9">Mediator complex subunit 10</fullName>
    </alternativeName>
</protein>
<evidence type="ECO:0000256" key="5">
    <source>
        <dbReference type="ARBA" id="ARBA00023159"/>
    </source>
</evidence>
<dbReference type="AlphaFoldDB" id="A0A7J7KQ87"/>
<evidence type="ECO:0000256" key="8">
    <source>
        <dbReference type="ARBA" id="ARBA00032004"/>
    </source>
</evidence>
<evidence type="ECO:0000313" key="10">
    <source>
        <dbReference type="EMBL" id="KAF6040332.1"/>
    </source>
</evidence>
<evidence type="ECO:0000256" key="3">
    <source>
        <dbReference type="ARBA" id="ARBA00019617"/>
    </source>
</evidence>
<keyword evidence="11" id="KW-1185">Reference proteome</keyword>
<keyword evidence="5 9" id="KW-0010">Activator</keyword>
<evidence type="ECO:0000256" key="7">
    <source>
        <dbReference type="ARBA" id="ARBA00023242"/>
    </source>
</evidence>
<comment type="subcellular location">
    <subcellularLocation>
        <location evidence="1 9">Nucleus</location>
    </subcellularLocation>
</comment>
<proteinExistence type="inferred from homology"/>
<dbReference type="PANTHER" id="PTHR13345">
    <property type="entry name" value="MEDIATOR OF RNA POLYMERASE II TRANSCRIPTION SUBUNIT 10"/>
    <property type="match status" value="1"/>
</dbReference>
<keyword evidence="7 9" id="KW-0539">Nucleus</keyword>